<dbReference type="SFLD" id="SFLDS00003">
    <property type="entry name" value="Haloacid_Dehalogenase"/>
    <property type="match status" value="1"/>
</dbReference>
<proteinExistence type="inferred from homology"/>
<protein>
    <submittedName>
        <fullName evidence="2">Beta-phosphoglucomutase</fullName>
        <ecNumber evidence="2">5.4.2.6</ecNumber>
    </submittedName>
</protein>
<dbReference type="SUPFAM" id="SSF56784">
    <property type="entry name" value="HAD-like"/>
    <property type="match status" value="1"/>
</dbReference>
<comment type="caution">
    <text evidence="2">The sequence shown here is derived from an EMBL/GenBank/DDBJ whole genome shotgun (WGS) entry which is preliminary data.</text>
</comment>
<dbReference type="InterPro" id="IPR036412">
    <property type="entry name" value="HAD-like_sf"/>
</dbReference>
<sequence>MFKGALFDLDGVIADTSSLHFQAWQKLANNYFAAELPDYLEEQTKGVSRGDSLQIILDHLDVGVSDSMFQQLLLEKNELYLASLKNLSPKNILPGISEFIAELKENEVKLALASASLNGPAILDKLQLTDTFDAIADPSKVAQGKPAPDIFLAAAKALDLEPAECVGIEDSIAGITAISVSGALPIAIGTNAEFKAAFKTFAKTAELNLADVRAVYDIFKKEHAIW</sequence>
<keyword evidence="2" id="KW-0413">Isomerase</keyword>
<evidence type="ECO:0000313" key="2">
    <source>
        <dbReference type="EMBL" id="MDT2598468.1"/>
    </source>
</evidence>
<dbReference type="Proteomes" id="UP001252875">
    <property type="component" value="Unassembled WGS sequence"/>
</dbReference>
<dbReference type="EC" id="5.4.2.6" evidence="2"/>
<dbReference type="Gene3D" id="3.40.50.1000">
    <property type="entry name" value="HAD superfamily/HAD-like"/>
    <property type="match status" value="1"/>
</dbReference>
<dbReference type="InterPro" id="IPR006439">
    <property type="entry name" value="HAD-SF_hydro_IA"/>
</dbReference>
<dbReference type="NCBIfam" id="TIGR01509">
    <property type="entry name" value="HAD-SF-IA-v3"/>
    <property type="match status" value="1"/>
</dbReference>
<dbReference type="RefSeq" id="WP_311821236.1">
    <property type="nucleotide sequence ID" value="NZ_JARPYF010000001.1"/>
</dbReference>
<dbReference type="Pfam" id="PF00702">
    <property type="entry name" value="Hydrolase"/>
    <property type="match status" value="1"/>
</dbReference>
<evidence type="ECO:0000256" key="1">
    <source>
        <dbReference type="ARBA" id="ARBA00006171"/>
    </source>
</evidence>
<gene>
    <name evidence="2" type="primary">pgmB</name>
    <name evidence="2" type="ORF">P7D85_01705</name>
</gene>
<dbReference type="NCBIfam" id="TIGR02009">
    <property type="entry name" value="PGMB-YQAB-SF"/>
    <property type="match status" value="1"/>
</dbReference>
<keyword evidence="3" id="KW-1185">Reference proteome</keyword>
<name>A0ABU3EUD3_9ENTE</name>
<dbReference type="InterPro" id="IPR010972">
    <property type="entry name" value="Beta-PGM"/>
</dbReference>
<reference evidence="2 3" key="1">
    <citation type="submission" date="2023-03" db="EMBL/GenBank/DDBJ databases">
        <authorList>
            <person name="Shen W."/>
            <person name="Cai J."/>
        </authorList>
    </citation>
    <scope>NUCLEOTIDE SEQUENCE [LARGE SCALE GENOMIC DNA]</scope>
    <source>
        <strain evidence="2 3">D6-4</strain>
    </source>
</reference>
<evidence type="ECO:0000313" key="3">
    <source>
        <dbReference type="Proteomes" id="UP001252875"/>
    </source>
</evidence>
<dbReference type="NCBIfam" id="TIGR01990">
    <property type="entry name" value="bPGM"/>
    <property type="match status" value="1"/>
</dbReference>
<dbReference type="EMBL" id="JARPYI010000001">
    <property type="protein sequence ID" value="MDT2598468.1"/>
    <property type="molecule type" value="Genomic_DNA"/>
</dbReference>
<dbReference type="CDD" id="cd02598">
    <property type="entry name" value="HAD_BPGM"/>
    <property type="match status" value="1"/>
</dbReference>
<dbReference type="SFLD" id="SFLDG01135">
    <property type="entry name" value="C1.5.6:_HAD__Beta-PGM__Phospha"/>
    <property type="match status" value="1"/>
</dbReference>
<dbReference type="SFLD" id="SFLDG01129">
    <property type="entry name" value="C1.5:_HAD__Beta-PGM__Phosphata"/>
    <property type="match status" value="1"/>
</dbReference>
<dbReference type="InterPro" id="IPR023214">
    <property type="entry name" value="HAD_sf"/>
</dbReference>
<dbReference type="Gene3D" id="1.10.150.240">
    <property type="entry name" value="Putative phosphatase, domain 2"/>
    <property type="match status" value="1"/>
</dbReference>
<dbReference type="PANTHER" id="PTHR18901:SF38">
    <property type="entry name" value="PSEUDOURIDINE-5'-PHOSPHATASE"/>
    <property type="match status" value="1"/>
</dbReference>
<dbReference type="InterPro" id="IPR010976">
    <property type="entry name" value="B-phosphoglucomutase_hydrolase"/>
</dbReference>
<comment type="similarity">
    <text evidence="1">Belongs to the HAD-like hydrolase superfamily. CbbY/CbbZ/Gph/YieH family.</text>
</comment>
<organism evidence="2 3">
    <name type="scientific">Enterococcus hulanensis</name>
    <dbReference type="NCBI Taxonomy" id="2559929"/>
    <lineage>
        <taxon>Bacteria</taxon>
        <taxon>Bacillati</taxon>
        <taxon>Bacillota</taxon>
        <taxon>Bacilli</taxon>
        <taxon>Lactobacillales</taxon>
        <taxon>Enterococcaceae</taxon>
        <taxon>Enterococcus</taxon>
    </lineage>
</organism>
<dbReference type="InterPro" id="IPR023198">
    <property type="entry name" value="PGP-like_dom2"/>
</dbReference>
<dbReference type="PANTHER" id="PTHR18901">
    <property type="entry name" value="2-DEOXYGLUCOSE-6-PHOSPHATE PHOSPHATASE 2"/>
    <property type="match status" value="1"/>
</dbReference>
<accession>A0ABU3EUD3</accession>
<dbReference type="GO" id="GO:0008801">
    <property type="term" value="F:beta-phosphoglucomutase activity"/>
    <property type="evidence" value="ECO:0007669"/>
    <property type="project" value="UniProtKB-EC"/>
</dbReference>